<proteinExistence type="predicted"/>
<dbReference type="EMBL" id="GECZ01019204">
    <property type="protein sequence ID" value="JAS50565.1"/>
    <property type="molecule type" value="Transcribed_RNA"/>
</dbReference>
<sequence>KLILMMSSNRDNSSQQTIKFTKYTSDDSEEHDAEILIPNEILSDYGTSKVREDEIYFRFCMIVGCIFICIFTILIISSASYVFTTSDRSENRNSVDNNTTTYQPQHQTAS</sequence>
<protein>
    <submittedName>
        <fullName evidence="3">Uncharacterized protein</fullName>
    </submittedName>
</protein>
<keyword evidence="2" id="KW-1133">Transmembrane helix</keyword>
<feature type="compositionally biased region" description="Polar residues" evidence="1">
    <location>
        <begin position="94"/>
        <end position="110"/>
    </location>
</feature>
<accession>A0A1B6FK52</accession>
<reference evidence="3" key="1">
    <citation type="submission" date="2015-11" db="EMBL/GenBank/DDBJ databases">
        <title>De novo transcriptome assembly of four potential Pierce s Disease insect vectors from Arizona vineyards.</title>
        <authorList>
            <person name="Tassone E.E."/>
        </authorList>
    </citation>
    <scope>NUCLEOTIDE SEQUENCE</scope>
</reference>
<name>A0A1B6FK52_9HEMI</name>
<gene>
    <name evidence="3" type="ORF">g.17909</name>
</gene>
<feature type="region of interest" description="Disordered" evidence="1">
    <location>
        <begin position="87"/>
        <end position="110"/>
    </location>
</feature>
<dbReference type="AlphaFoldDB" id="A0A1B6FK52"/>
<evidence type="ECO:0000256" key="1">
    <source>
        <dbReference type="SAM" id="MobiDB-lite"/>
    </source>
</evidence>
<evidence type="ECO:0000256" key="2">
    <source>
        <dbReference type="SAM" id="Phobius"/>
    </source>
</evidence>
<feature type="transmembrane region" description="Helical" evidence="2">
    <location>
        <begin position="55"/>
        <end position="83"/>
    </location>
</feature>
<evidence type="ECO:0000313" key="3">
    <source>
        <dbReference type="EMBL" id="JAS50565.1"/>
    </source>
</evidence>
<keyword evidence="2" id="KW-0472">Membrane</keyword>
<organism evidence="3">
    <name type="scientific">Cuerna arida</name>
    <dbReference type="NCBI Taxonomy" id="1464854"/>
    <lineage>
        <taxon>Eukaryota</taxon>
        <taxon>Metazoa</taxon>
        <taxon>Ecdysozoa</taxon>
        <taxon>Arthropoda</taxon>
        <taxon>Hexapoda</taxon>
        <taxon>Insecta</taxon>
        <taxon>Pterygota</taxon>
        <taxon>Neoptera</taxon>
        <taxon>Paraneoptera</taxon>
        <taxon>Hemiptera</taxon>
        <taxon>Auchenorrhyncha</taxon>
        <taxon>Membracoidea</taxon>
        <taxon>Cicadellidae</taxon>
        <taxon>Cicadellinae</taxon>
        <taxon>Proconiini</taxon>
        <taxon>Cuerna</taxon>
    </lineage>
</organism>
<feature type="non-terminal residue" evidence="3">
    <location>
        <position position="1"/>
    </location>
</feature>
<keyword evidence="2" id="KW-0812">Transmembrane</keyword>